<dbReference type="STRING" id="3880.G7KJZ2"/>
<evidence type="ECO:0000313" key="2">
    <source>
        <dbReference type="EnsemblPlants" id="AES74631"/>
    </source>
</evidence>
<evidence type="ECO:0000313" key="1">
    <source>
        <dbReference type="EMBL" id="AES74631.1"/>
    </source>
</evidence>
<reference evidence="1 3" key="2">
    <citation type="journal article" date="2014" name="BMC Genomics">
        <title>An improved genome release (version Mt4.0) for the model legume Medicago truncatula.</title>
        <authorList>
            <person name="Tang H."/>
            <person name="Krishnakumar V."/>
            <person name="Bidwell S."/>
            <person name="Rosen B."/>
            <person name="Chan A."/>
            <person name="Zhou S."/>
            <person name="Gentzbittel L."/>
            <person name="Childs K.L."/>
            <person name="Yandell M."/>
            <person name="Gundlach H."/>
            <person name="Mayer K.F."/>
            <person name="Schwartz D.C."/>
            <person name="Town C.D."/>
        </authorList>
    </citation>
    <scope>GENOME REANNOTATION</scope>
    <source>
        <strain evidence="2 3">cv. Jemalong A17</strain>
    </source>
</reference>
<reference evidence="1 3" key="1">
    <citation type="journal article" date="2011" name="Nature">
        <title>The Medicago genome provides insight into the evolution of rhizobial symbioses.</title>
        <authorList>
            <person name="Young N.D."/>
            <person name="Debelle F."/>
            <person name="Oldroyd G.E."/>
            <person name="Geurts R."/>
            <person name="Cannon S.B."/>
            <person name="Udvardi M.K."/>
            <person name="Benedito V.A."/>
            <person name="Mayer K.F."/>
            <person name="Gouzy J."/>
            <person name="Schoof H."/>
            <person name="Van de Peer Y."/>
            <person name="Proost S."/>
            <person name="Cook D.R."/>
            <person name="Meyers B.C."/>
            <person name="Spannagl M."/>
            <person name="Cheung F."/>
            <person name="De Mita S."/>
            <person name="Krishnakumar V."/>
            <person name="Gundlach H."/>
            <person name="Zhou S."/>
            <person name="Mudge J."/>
            <person name="Bharti A.K."/>
            <person name="Murray J.D."/>
            <person name="Naoumkina M.A."/>
            <person name="Rosen B."/>
            <person name="Silverstein K.A."/>
            <person name="Tang H."/>
            <person name="Rombauts S."/>
            <person name="Zhao P.X."/>
            <person name="Zhou P."/>
            <person name="Barbe V."/>
            <person name="Bardou P."/>
            <person name="Bechner M."/>
            <person name="Bellec A."/>
            <person name="Berger A."/>
            <person name="Berges H."/>
            <person name="Bidwell S."/>
            <person name="Bisseling T."/>
            <person name="Choisne N."/>
            <person name="Couloux A."/>
            <person name="Denny R."/>
            <person name="Deshpande S."/>
            <person name="Dai X."/>
            <person name="Doyle J.J."/>
            <person name="Dudez A.M."/>
            <person name="Farmer A.D."/>
            <person name="Fouteau S."/>
            <person name="Franken C."/>
            <person name="Gibelin C."/>
            <person name="Gish J."/>
            <person name="Goldstein S."/>
            <person name="Gonzalez A.J."/>
            <person name="Green P.J."/>
            <person name="Hallab A."/>
            <person name="Hartog M."/>
            <person name="Hua A."/>
            <person name="Humphray S.J."/>
            <person name="Jeong D.H."/>
            <person name="Jing Y."/>
            <person name="Jocker A."/>
            <person name="Kenton S.M."/>
            <person name="Kim D.J."/>
            <person name="Klee K."/>
            <person name="Lai H."/>
            <person name="Lang C."/>
            <person name="Lin S."/>
            <person name="Macmil S.L."/>
            <person name="Magdelenat G."/>
            <person name="Matthews L."/>
            <person name="McCorrison J."/>
            <person name="Monaghan E.L."/>
            <person name="Mun J.H."/>
            <person name="Najar F.Z."/>
            <person name="Nicholson C."/>
            <person name="Noirot C."/>
            <person name="O'Bleness M."/>
            <person name="Paule C.R."/>
            <person name="Poulain J."/>
            <person name="Prion F."/>
            <person name="Qin B."/>
            <person name="Qu C."/>
            <person name="Retzel E.F."/>
            <person name="Riddle C."/>
            <person name="Sallet E."/>
            <person name="Samain S."/>
            <person name="Samson N."/>
            <person name="Sanders I."/>
            <person name="Saurat O."/>
            <person name="Scarpelli C."/>
            <person name="Schiex T."/>
            <person name="Segurens B."/>
            <person name="Severin A.J."/>
            <person name="Sherrier D.J."/>
            <person name="Shi R."/>
            <person name="Sims S."/>
            <person name="Singer S.R."/>
            <person name="Sinharoy S."/>
            <person name="Sterck L."/>
            <person name="Viollet A."/>
            <person name="Wang B.B."/>
            <person name="Wang K."/>
            <person name="Wang M."/>
            <person name="Wang X."/>
            <person name="Warfsmann J."/>
            <person name="Weissenbach J."/>
            <person name="White D.D."/>
            <person name="White J.D."/>
            <person name="Wiley G.B."/>
            <person name="Wincker P."/>
            <person name="Xing Y."/>
            <person name="Yang L."/>
            <person name="Yao Z."/>
            <person name="Ying F."/>
            <person name="Zhai J."/>
            <person name="Zhou L."/>
            <person name="Zuber A."/>
            <person name="Denarie J."/>
            <person name="Dixon R.A."/>
            <person name="May G.D."/>
            <person name="Schwartz D.C."/>
            <person name="Rogers J."/>
            <person name="Quetier F."/>
            <person name="Town C.D."/>
            <person name="Roe B.A."/>
        </authorList>
    </citation>
    <scope>NUCLEOTIDE SEQUENCE [LARGE SCALE GENOMIC DNA]</scope>
    <source>
        <strain evidence="1">A17</strain>
        <strain evidence="2 3">cv. Jemalong A17</strain>
    </source>
</reference>
<dbReference type="PaxDb" id="3880-AES74631"/>
<reference evidence="2" key="3">
    <citation type="submission" date="2015-04" db="UniProtKB">
        <authorList>
            <consortium name="EnsemblPlants"/>
        </authorList>
    </citation>
    <scope>IDENTIFICATION</scope>
    <source>
        <strain evidence="2">cv. Jemalong A17</strain>
    </source>
</reference>
<protein>
    <submittedName>
        <fullName evidence="1">Type I inositol polyphosphate 5-phosphatase, putative</fullName>
    </submittedName>
</protein>
<proteinExistence type="predicted"/>
<dbReference type="HOGENOM" id="CLU_3071736_0_0_1"/>
<keyword evidence="3" id="KW-1185">Reference proteome</keyword>
<dbReference type="Proteomes" id="UP000002051">
    <property type="component" value="Chromosome 6"/>
</dbReference>
<sequence>MPDSKLTLIFIGTRNVAGRSPVGSVAVDLDEWLNIKNFADIYFLGYMYDLDSL</sequence>
<gene>
    <name evidence="1" type="ordered locus">MTR_6g009250</name>
</gene>
<dbReference type="EMBL" id="CM001222">
    <property type="protein sequence ID" value="AES74631.1"/>
    <property type="molecule type" value="Genomic_DNA"/>
</dbReference>
<name>G7KJZ2_MEDTR</name>
<dbReference type="AlphaFoldDB" id="G7KJZ2"/>
<accession>G7KJZ2</accession>
<dbReference type="EnsemblPlants" id="AES74631">
    <property type="protein sequence ID" value="AES74631"/>
    <property type="gene ID" value="MTR_6g009250"/>
</dbReference>
<evidence type="ECO:0000313" key="3">
    <source>
        <dbReference type="Proteomes" id="UP000002051"/>
    </source>
</evidence>
<organism evidence="1 3">
    <name type="scientific">Medicago truncatula</name>
    <name type="common">Barrel medic</name>
    <name type="synonym">Medicago tribuloides</name>
    <dbReference type="NCBI Taxonomy" id="3880"/>
    <lineage>
        <taxon>Eukaryota</taxon>
        <taxon>Viridiplantae</taxon>
        <taxon>Streptophyta</taxon>
        <taxon>Embryophyta</taxon>
        <taxon>Tracheophyta</taxon>
        <taxon>Spermatophyta</taxon>
        <taxon>Magnoliopsida</taxon>
        <taxon>eudicotyledons</taxon>
        <taxon>Gunneridae</taxon>
        <taxon>Pentapetalae</taxon>
        <taxon>rosids</taxon>
        <taxon>fabids</taxon>
        <taxon>Fabales</taxon>
        <taxon>Fabaceae</taxon>
        <taxon>Papilionoideae</taxon>
        <taxon>50 kb inversion clade</taxon>
        <taxon>NPAAA clade</taxon>
        <taxon>Hologalegina</taxon>
        <taxon>IRL clade</taxon>
        <taxon>Trifolieae</taxon>
        <taxon>Medicago</taxon>
    </lineage>
</organism>